<comment type="subunit">
    <text evidence="2 7">Heterodimer of SbcC and SbcD.</text>
</comment>
<reference evidence="10" key="1">
    <citation type="submission" date="2019-04" db="EMBL/GenBank/DDBJ databases">
        <title>Evolution of Biomass-Degrading Anaerobic Consortia Revealed by Metagenomics.</title>
        <authorList>
            <person name="Peng X."/>
        </authorList>
    </citation>
    <scope>NUCLEOTIDE SEQUENCE</scope>
    <source>
        <strain evidence="10">SIG551</strain>
    </source>
</reference>
<dbReference type="AlphaFoldDB" id="A0A928KVX1"/>
<keyword evidence="6 7" id="KW-0269">Exonuclease</keyword>
<gene>
    <name evidence="7" type="primary">sbcD</name>
    <name evidence="10" type="ORF">E7512_05315</name>
</gene>
<evidence type="ECO:0000256" key="4">
    <source>
        <dbReference type="ARBA" id="ARBA00022722"/>
    </source>
</evidence>
<dbReference type="PANTHER" id="PTHR30337">
    <property type="entry name" value="COMPONENT OF ATP-DEPENDENT DSDNA EXONUCLEASE"/>
    <property type="match status" value="1"/>
</dbReference>
<dbReference type="InterPro" id="IPR026843">
    <property type="entry name" value="SbcD_C"/>
</dbReference>
<comment type="caution">
    <text evidence="10">The sequence shown here is derived from an EMBL/GenBank/DDBJ whole genome shotgun (WGS) entry which is preliminary data.</text>
</comment>
<evidence type="ECO:0000259" key="9">
    <source>
        <dbReference type="Pfam" id="PF12320"/>
    </source>
</evidence>
<evidence type="ECO:0000313" key="10">
    <source>
        <dbReference type="EMBL" id="MBE6832990.1"/>
    </source>
</evidence>
<dbReference type="GO" id="GO:0006310">
    <property type="term" value="P:DNA recombination"/>
    <property type="evidence" value="ECO:0007669"/>
    <property type="project" value="UniProtKB-KW"/>
</dbReference>
<dbReference type="InterPro" id="IPR029052">
    <property type="entry name" value="Metallo-depent_PP-like"/>
</dbReference>
<feature type="domain" description="Calcineurin-like phosphoesterase" evidence="8">
    <location>
        <begin position="1"/>
        <end position="218"/>
    </location>
</feature>
<protein>
    <recommendedName>
        <fullName evidence="3 7">Nuclease SbcCD subunit D</fullName>
    </recommendedName>
</protein>
<dbReference type="InterPro" id="IPR004593">
    <property type="entry name" value="SbcD"/>
</dbReference>
<evidence type="ECO:0000256" key="1">
    <source>
        <dbReference type="ARBA" id="ARBA00010555"/>
    </source>
</evidence>
<dbReference type="Pfam" id="PF12320">
    <property type="entry name" value="SbcD_C"/>
    <property type="match status" value="1"/>
</dbReference>
<dbReference type="PANTHER" id="PTHR30337:SF0">
    <property type="entry name" value="NUCLEASE SBCCD SUBUNIT D"/>
    <property type="match status" value="1"/>
</dbReference>
<dbReference type="CDD" id="cd00840">
    <property type="entry name" value="MPP_Mre11_N"/>
    <property type="match status" value="1"/>
</dbReference>
<evidence type="ECO:0000256" key="5">
    <source>
        <dbReference type="ARBA" id="ARBA00022801"/>
    </source>
</evidence>
<dbReference type="NCBIfam" id="TIGR00619">
    <property type="entry name" value="sbcd"/>
    <property type="match status" value="1"/>
</dbReference>
<dbReference type="Gene3D" id="3.60.21.10">
    <property type="match status" value="1"/>
</dbReference>
<feature type="domain" description="Nuclease SbcCD subunit D C-terminal" evidence="9">
    <location>
        <begin position="266"/>
        <end position="359"/>
    </location>
</feature>
<keyword evidence="7" id="KW-0255">Endonuclease</keyword>
<keyword evidence="7" id="KW-0233">DNA recombination</keyword>
<dbReference type="InterPro" id="IPR004843">
    <property type="entry name" value="Calcineurin-like_PHP"/>
</dbReference>
<sequence>MKLLHLADLHIGKRVNEFSMLEDQRAIIKQILDIAEQERPGAVLIAGDIYDKTIPPGEAVSVLDDFLTGLAFLKLPVFMICGNHDSAERLSFGSRILRRQGITIAAAYDGTFEPVLLQDEYGPVELYLLPFVKPALAAPFFPGQELESTEDAVRSILESVPDQPDCRRVLVAHQFVTGRGKLPQQSDSETAYVGGSDAVDAAVFHAFDYVALGHLHGPQKMLRDTIRYAGSPLKYSFSESRQKKSVTIVELLEKGNTRVRQIPLVPLRDMREIRGPIDQLTDLQVVSSANAEDYIHVTLTDTEELMDPIGRLRRFYPNIMRLDFENRLSRGIQTKNAASGEDLSQKSPMELFKDFFRMQNQKEMTQEQTQVMESLFCGSREETQ</sequence>
<evidence type="ECO:0000256" key="6">
    <source>
        <dbReference type="ARBA" id="ARBA00022839"/>
    </source>
</evidence>
<dbReference type="InterPro" id="IPR041796">
    <property type="entry name" value="Mre11_N"/>
</dbReference>
<evidence type="ECO:0000259" key="8">
    <source>
        <dbReference type="Pfam" id="PF00149"/>
    </source>
</evidence>
<proteinExistence type="inferred from homology"/>
<name>A0A928KVX1_9FIRM</name>
<dbReference type="GO" id="GO:0008408">
    <property type="term" value="F:3'-5' exonuclease activity"/>
    <property type="evidence" value="ECO:0007669"/>
    <property type="project" value="InterPro"/>
</dbReference>
<organism evidence="10 11">
    <name type="scientific">Faecalispora sporosphaeroides</name>
    <dbReference type="NCBI Taxonomy" id="1549"/>
    <lineage>
        <taxon>Bacteria</taxon>
        <taxon>Bacillati</taxon>
        <taxon>Bacillota</taxon>
        <taxon>Clostridia</taxon>
        <taxon>Eubacteriales</taxon>
        <taxon>Oscillospiraceae</taxon>
        <taxon>Faecalispora</taxon>
    </lineage>
</organism>
<dbReference type="InterPro" id="IPR050535">
    <property type="entry name" value="DNA_Repair-Maintenance_Comp"/>
</dbReference>
<dbReference type="SUPFAM" id="SSF56300">
    <property type="entry name" value="Metallo-dependent phosphatases"/>
    <property type="match status" value="1"/>
</dbReference>
<accession>A0A928KVX1</accession>
<dbReference type="Pfam" id="PF00149">
    <property type="entry name" value="Metallophos"/>
    <property type="match status" value="1"/>
</dbReference>
<evidence type="ECO:0000256" key="7">
    <source>
        <dbReference type="RuleBase" id="RU363069"/>
    </source>
</evidence>
<keyword evidence="4 7" id="KW-0540">Nuclease</keyword>
<comment type="similarity">
    <text evidence="1 7">Belongs to the SbcD family.</text>
</comment>
<comment type="function">
    <text evidence="7">SbcCD cleaves DNA hairpin structures. These structures can inhibit DNA replication and are intermediates in certain DNA recombination reactions. The complex acts as a 3'-&gt;5' double strand exonuclease that can open hairpins. It also has a 5' single-strand endonuclease activity.</text>
</comment>
<dbReference type="GO" id="GO:0006260">
    <property type="term" value="P:DNA replication"/>
    <property type="evidence" value="ECO:0007669"/>
    <property type="project" value="UniProtKB-KW"/>
</dbReference>
<keyword evidence="7" id="KW-0235">DNA replication</keyword>
<dbReference type="RefSeq" id="WP_326840134.1">
    <property type="nucleotide sequence ID" value="NZ_SVNY01000002.1"/>
</dbReference>
<evidence type="ECO:0000256" key="2">
    <source>
        <dbReference type="ARBA" id="ARBA00011322"/>
    </source>
</evidence>
<dbReference type="EMBL" id="SVNY01000002">
    <property type="protein sequence ID" value="MBE6832990.1"/>
    <property type="molecule type" value="Genomic_DNA"/>
</dbReference>
<keyword evidence="5 7" id="KW-0378">Hydrolase</keyword>
<dbReference type="GO" id="GO:0004519">
    <property type="term" value="F:endonuclease activity"/>
    <property type="evidence" value="ECO:0007669"/>
    <property type="project" value="UniProtKB-KW"/>
</dbReference>
<evidence type="ECO:0000313" key="11">
    <source>
        <dbReference type="Proteomes" id="UP000754750"/>
    </source>
</evidence>
<evidence type="ECO:0000256" key="3">
    <source>
        <dbReference type="ARBA" id="ARBA00013365"/>
    </source>
</evidence>
<dbReference type="Proteomes" id="UP000754750">
    <property type="component" value="Unassembled WGS sequence"/>
</dbReference>